<dbReference type="InterPro" id="IPR049177">
    <property type="entry name" value="MgtC_SapB_SrpB_YhiD_N"/>
</dbReference>
<dbReference type="Proteomes" id="UP000247409">
    <property type="component" value="Unassembled WGS sequence"/>
</dbReference>
<protein>
    <submittedName>
        <fullName evidence="8">Putative magnesium transporter YhiD</fullName>
    </submittedName>
</protein>
<evidence type="ECO:0000256" key="1">
    <source>
        <dbReference type="ARBA" id="ARBA00004651"/>
    </source>
</evidence>
<evidence type="ECO:0000256" key="6">
    <source>
        <dbReference type="SAM" id="Phobius"/>
    </source>
</evidence>
<comment type="caution">
    <text evidence="8">The sequence shown here is derived from an EMBL/GenBank/DDBJ whole genome shotgun (WGS) entry which is preliminary data.</text>
</comment>
<feature type="transmembrane region" description="Helical" evidence="6">
    <location>
        <begin position="33"/>
        <end position="50"/>
    </location>
</feature>
<feature type="domain" description="MgtC/SapB/SrpB/YhiD N-terminal" evidence="7">
    <location>
        <begin position="5"/>
        <end position="116"/>
    </location>
</feature>
<proteinExistence type="predicted"/>
<keyword evidence="2" id="KW-1003">Cell membrane</keyword>
<keyword evidence="5 6" id="KW-0472">Membrane</keyword>
<evidence type="ECO:0000259" key="7">
    <source>
        <dbReference type="Pfam" id="PF02308"/>
    </source>
</evidence>
<dbReference type="AlphaFoldDB" id="A0A2V3IJ08"/>
<evidence type="ECO:0000256" key="2">
    <source>
        <dbReference type="ARBA" id="ARBA00022475"/>
    </source>
</evidence>
<dbReference type="InterPro" id="IPR003416">
    <property type="entry name" value="MgtC/SapB/SrpB/YhiD_fam"/>
</dbReference>
<sequence length="146" mass="15010">MSRMGVAIACGALIGVERRTASANAGIRTMSLVSLGSAIFALTSLVGLGGDPSRMGAAISTGIGFLGSGAITDVAGRRQLVTAASIWIAAAVGVAAACGLYRLAVSGAALTVCILRWRLIYSMLRKRLKRVKDNEEDGIELDADGR</sequence>
<evidence type="ECO:0000256" key="3">
    <source>
        <dbReference type="ARBA" id="ARBA00022692"/>
    </source>
</evidence>
<name>A0A2V3IJ08_9FLOR</name>
<accession>A0A2V3IJ08</accession>
<dbReference type="GO" id="GO:0005886">
    <property type="term" value="C:plasma membrane"/>
    <property type="evidence" value="ECO:0007669"/>
    <property type="project" value="UniProtKB-SubCell"/>
</dbReference>
<comment type="subcellular location">
    <subcellularLocation>
        <location evidence="1">Cell membrane</location>
        <topology evidence="1">Multi-pass membrane protein</topology>
    </subcellularLocation>
</comment>
<evidence type="ECO:0000256" key="5">
    <source>
        <dbReference type="ARBA" id="ARBA00023136"/>
    </source>
</evidence>
<dbReference type="PRINTS" id="PR01837">
    <property type="entry name" value="MGTCSAPBPROT"/>
</dbReference>
<dbReference type="PANTHER" id="PTHR33778:SF1">
    <property type="entry name" value="MAGNESIUM TRANSPORTER YHID-RELATED"/>
    <property type="match status" value="1"/>
</dbReference>
<keyword evidence="9" id="KW-1185">Reference proteome</keyword>
<keyword evidence="4 6" id="KW-1133">Transmembrane helix</keyword>
<dbReference type="PANTHER" id="PTHR33778">
    <property type="entry name" value="PROTEIN MGTC"/>
    <property type="match status" value="1"/>
</dbReference>
<dbReference type="EMBL" id="NBIV01000177">
    <property type="protein sequence ID" value="PXF42076.1"/>
    <property type="molecule type" value="Genomic_DNA"/>
</dbReference>
<keyword evidence="3 6" id="KW-0812">Transmembrane</keyword>
<feature type="transmembrane region" description="Helical" evidence="6">
    <location>
        <begin position="80"/>
        <end position="97"/>
    </location>
</feature>
<evidence type="ECO:0000313" key="8">
    <source>
        <dbReference type="EMBL" id="PXF42076.1"/>
    </source>
</evidence>
<reference evidence="8 9" key="1">
    <citation type="journal article" date="2018" name="Mol. Biol. Evol.">
        <title>Analysis of the draft genome of the red seaweed Gracilariopsis chorda provides insights into genome size evolution in Rhodophyta.</title>
        <authorList>
            <person name="Lee J."/>
            <person name="Yang E.C."/>
            <person name="Graf L."/>
            <person name="Yang J.H."/>
            <person name="Qiu H."/>
            <person name="Zel Zion U."/>
            <person name="Chan C.X."/>
            <person name="Stephens T.G."/>
            <person name="Weber A.P.M."/>
            <person name="Boo G.H."/>
            <person name="Boo S.M."/>
            <person name="Kim K.M."/>
            <person name="Shin Y."/>
            <person name="Jung M."/>
            <person name="Lee S.J."/>
            <person name="Yim H.S."/>
            <person name="Lee J.H."/>
            <person name="Bhattacharya D."/>
            <person name="Yoon H.S."/>
        </authorList>
    </citation>
    <scope>NUCLEOTIDE SEQUENCE [LARGE SCALE GENOMIC DNA]</scope>
    <source>
        <strain evidence="8 9">SKKU-2015</strain>
        <tissue evidence="8">Whole body</tissue>
    </source>
</reference>
<organism evidence="8 9">
    <name type="scientific">Gracilariopsis chorda</name>
    <dbReference type="NCBI Taxonomy" id="448386"/>
    <lineage>
        <taxon>Eukaryota</taxon>
        <taxon>Rhodophyta</taxon>
        <taxon>Florideophyceae</taxon>
        <taxon>Rhodymeniophycidae</taxon>
        <taxon>Gracilariales</taxon>
        <taxon>Gracilariaceae</taxon>
        <taxon>Gracilariopsis</taxon>
    </lineage>
</organism>
<evidence type="ECO:0000313" key="9">
    <source>
        <dbReference type="Proteomes" id="UP000247409"/>
    </source>
</evidence>
<dbReference type="Pfam" id="PF02308">
    <property type="entry name" value="MgtC"/>
    <property type="match status" value="1"/>
</dbReference>
<evidence type="ECO:0000256" key="4">
    <source>
        <dbReference type="ARBA" id="ARBA00022989"/>
    </source>
</evidence>
<dbReference type="STRING" id="448386.A0A2V3IJ08"/>
<gene>
    <name evidence="8" type="ORF">BWQ96_08182</name>
</gene>
<dbReference type="OrthoDB" id="4986at2759"/>